<dbReference type="PANTHER" id="PTHR47587">
    <property type="entry name" value="OS05G0103500 PROTEIN"/>
    <property type="match status" value="1"/>
</dbReference>
<feature type="region of interest" description="Disordered" evidence="1">
    <location>
        <begin position="1"/>
        <end position="83"/>
    </location>
</feature>
<evidence type="ECO:0000313" key="2">
    <source>
        <dbReference type="EMBL" id="KAK9689155.1"/>
    </source>
</evidence>
<dbReference type="PANTHER" id="PTHR47587:SF2">
    <property type="entry name" value="OS05G0103500 PROTEIN"/>
    <property type="match status" value="1"/>
</dbReference>
<reference evidence="2" key="1">
    <citation type="submission" date="2024-03" db="EMBL/GenBank/DDBJ databases">
        <title>WGS assembly of Saponaria officinalis var. Norfolk2.</title>
        <authorList>
            <person name="Jenkins J."/>
            <person name="Shu S."/>
            <person name="Grimwood J."/>
            <person name="Barry K."/>
            <person name="Goodstein D."/>
            <person name="Schmutz J."/>
            <person name="Leebens-Mack J."/>
            <person name="Osbourn A."/>
        </authorList>
    </citation>
    <scope>NUCLEOTIDE SEQUENCE [LARGE SCALE GENOMIC DNA]</scope>
    <source>
        <strain evidence="2">JIC</strain>
    </source>
</reference>
<evidence type="ECO:0000313" key="3">
    <source>
        <dbReference type="Proteomes" id="UP001443914"/>
    </source>
</evidence>
<dbReference type="EMBL" id="JBDFQZ010000009">
    <property type="protein sequence ID" value="KAK9689155.1"/>
    <property type="molecule type" value="Genomic_DNA"/>
</dbReference>
<protein>
    <submittedName>
        <fullName evidence="2">Uncharacterized protein</fullName>
    </submittedName>
</protein>
<accession>A0AAW1IHA4</accession>
<comment type="caution">
    <text evidence="2">The sequence shown here is derived from an EMBL/GenBank/DDBJ whole genome shotgun (WGS) entry which is preliminary data.</text>
</comment>
<sequence>MGEGIQISKSLLFQLVEDEKSKKKTKKTKPKESQPSQKTRNQKQLSNKPETRNGAPSTEWPLQAPLFFPTPHRPSSSNPELESIRSVLKESETVLEKVKKHEENMVKEVAQRAKELHEKEFKLPQKKTVICEIEKDACLACYKEYVNDPLKCSTVVSSYQECVRRARKQVQIPNS</sequence>
<gene>
    <name evidence="2" type="ORF">RND81_09G039100</name>
</gene>
<keyword evidence="3" id="KW-1185">Reference proteome</keyword>
<dbReference type="AlphaFoldDB" id="A0AAW1IHA4"/>
<dbReference type="Proteomes" id="UP001443914">
    <property type="component" value="Unassembled WGS sequence"/>
</dbReference>
<name>A0AAW1IHA4_SAPOF</name>
<evidence type="ECO:0000256" key="1">
    <source>
        <dbReference type="SAM" id="MobiDB-lite"/>
    </source>
</evidence>
<proteinExistence type="predicted"/>
<organism evidence="2 3">
    <name type="scientific">Saponaria officinalis</name>
    <name type="common">Common soapwort</name>
    <name type="synonym">Lychnis saponaria</name>
    <dbReference type="NCBI Taxonomy" id="3572"/>
    <lineage>
        <taxon>Eukaryota</taxon>
        <taxon>Viridiplantae</taxon>
        <taxon>Streptophyta</taxon>
        <taxon>Embryophyta</taxon>
        <taxon>Tracheophyta</taxon>
        <taxon>Spermatophyta</taxon>
        <taxon>Magnoliopsida</taxon>
        <taxon>eudicotyledons</taxon>
        <taxon>Gunneridae</taxon>
        <taxon>Pentapetalae</taxon>
        <taxon>Caryophyllales</taxon>
        <taxon>Caryophyllaceae</taxon>
        <taxon>Caryophylleae</taxon>
        <taxon>Saponaria</taxon>
    </lineage>
</organism>